<name>A0A518IWC3_9BACT</name>
<sequence>MHGQGRPLRFVRFFRSLAICGAIALLLDALPSTLYSQEIELRVRVHWQTALPERPALAVEIGNGRLDRLRNLSLDAGSTGGLDLSPDRKRISIHSRTASLRGGVEFVAHGTPEAILTLRQTPVGGDAANPPAGSTVILADLIDQPQELELAGGRIKLVIARAPGDRLHVQLDRENLIFRPSESVPLTIVPNATGLAPNQKLRLLMTLTKARSNKPILQREWQVATDADGKVAPVDAGPLTIPDAEAAYDINVRLTSERRYLALEVPWAQDSGSIERSVQFVVVSDAPPVEDLRPFIEVARIEPTKRQWWNPVWMPDRLIPGKLVPDAIPSIVPARQQPLSSEPLTHIAWQDHVVSELQPGGWQSYPLQIKDPGKPHVLVVRYPNDRAMRLGVSVLEPNASGKVIPLGVDSGVAVLPKAIASQPELLEHRVVFWPKTRQPMVLLTNFDSSKPAWFASLSIEAGPDTLAAQDDLADGGIDPDEPHRLTALYLDKPLLADTFGCTRSLDPDGATLIDDWQTFLEAGQRLVQYVKWAGFNGAIITVNSEGTSLYPTDTMSATARHDMGIFSSRGIDPNKKDVLELLLRMFDRSGLKLVPAVELATPLTALERQLRDPKESMGIEPINSAGHRYVDISSAEHGLAPFYNPLDRRVQNAITDVIAELQTRYGSHASLHGVGLHLGGKTYMQLPGIDWGVDQRTLDEFRSTLSGAPVSNNQMIGWIERDGQGAFLDWRGRRLAGMFSQLAKAAGNRPVLLLTADWMSDTAAGANDPQRRALDAGIDWESIGGAAGVIPMRLHRSQPLADHARQSVDALLAQDTLWDNHLAALPASGAMLMRPPTDVRLGAFESQSPWGAENTQAWLFAHGVFSSDDGKRTLAQILMPADANVLAVGGWTTPRGSEAASRQFLQCYRALPPGRFESVQSEDPEAAQLAIVRRLRTQDGFYLYALNPAPWMVQVKIELNNPEEAAIHPLGRRGSELPKSRTLVETLRPGQLVAYRIDSPKADIVVWNVEIPGLPALREHLGVQLQRLTQTVGTLGQPKPYEGLANRDFEQSAATQSDIPGWLSAQHPAGSVQLVVDAGVLGSQAVQLTNSGETNAKTWLLSHPFKAPASGRLAVHARVRRDTKTDVVRLRMSLEGRYRDRSIRRSTVIGEAPEGVPNSDWSSMPFRLEVTDLPVEGLEELRIAFDLASPGKVWIDDVMLYDQFLTSDERKELQSRVFVAVERMRGGDLSACGRLLDSYWGRHVLGLPAEQLEVTDTVDQTDPPLETAPSIADRLRQWLPSPIWR</sequence>
<accession>A0A518IWC3</accession>
<evidence type="ECO:0000313" key="2">
    <source>
        <dbReference type="Proteomes" id="UP000316770"/>
    </source>
</evidence>
<dbReference type="Proteomes" id="UP000316770">
    <property type="component" value="Chromosome"/>
</dbReference>
<protein>
    <recommendedName>
        <fullName evidence="3">Glycosyl hydrolase-like 10 domain-containing protein</fullName>
    </recommendedName>
</protein>
<gene>
    <name evidence="1" type="ORF">Mal33_34080</name>
</gene>
<dbReference type="Gene3D" id="2.60.120.260">
    <property type="entry name" value="Galactose-binding domain-like"/>
    <property type="match status" value="1"/>
</dbReference>
<evidence type="ECO:0008006" key="3">
    <source>
        <dbReference type="Google" id="ProtNLM"/>
    </source>
</evidence>
<evidence type="ECO:0000313" key="1">
    <source>
        <dbReference type="EMBL" id="QDV57398.1"/>
    </source>
</evidence>
<organism evidence="1 2">
    <name type="scientific">Rosistilla oblonga</name>
    <dbReference type="NCBI Taxonomy" id="2527990"/>
    <lineage>
        <taxon>Bacteria</taxon>
        <taxon>Pseudomonadati</taxon>
        <taxon>Planctomycetota</taxon>
        <taxon>Planctomycetia</taxon>
        <taxon>Pirellulales</taxon>
        <taxon>Pirellulaceae</taxon>
        <taxon>Rosistilla</taxon>
    </lineage>
</organism>
<dbReference type="EMBL" id="CP036318">
    <property type="protein sequence ID" value="QDV57398.1"/>
    <property type="molecule type" value="Genomic_DNA"/>
</dbReference>
<reference evidence="1 2" key="1">
    <citation type="submission" date="2019-02" db="EMBL/GenBank/DDBJ databases">
        <title>Deep-cultivation of Planctomycetes and their phenomic and genomic characterization uncovers novel biology.</title>
        <authorList>
            <person name="Wiegand S."/>
            <person name="Jogler M."/>
            <person name="Boedeker C."/>
            <person name="Pinto D."/>
            <person name="Vollmers J."/>
            <person name="Rivas-Marin E."/>
            <person name="Kohn T."/>
            <person name="Peeters S.H."/>
            <person name="Heuer A."/>
            <person name="Rast P."/>
            <person name="Oberbeckmann S."/>
            <person name="Bunk B."/>
            <person name="Jeske O."/>
            <person name="Meyerdierks A."/>
            <person name="Storesund J.E."/>
            <person name="Kallscheuer N."/>
            <person name="Luecker S."/>
            <person name="Lage O.M."/>
            <person name="Pohl T."/>
            <person name="Merkel B.J."/>
            <person name="Hornburger P."/>
            <person name="Mueller R.-W."/>
            <person name="Bruemmer F."/>
            <person name="Labrenz M."/>
            <person name="Spormann A.M."/>
            <person name="Op den Camp H."/>
            <person name="Overmann J."/>
            <person name="Amann R."/>
            <person name="Jetten M.S.M."/>
            <person name="Mascher T."/>
            <person name="Medema M.H."/>
            <person name="Devos D.P."/>
            <person name="Kaster A.-K."/>
            <person name="Ovreas L."/>
            <person name="Rohde M."/>
            <person name="Galperin M.Y."/>
            <person name="Jogler C."/>
        </authorList>
    </citation>
    <scope>NUCLEOTIDE SEQUENCE [LARGE SCALE GENOMIC DNA]</scope>
    <source>
        <strain evidence="1 2">Mal33</strain>
    </source>
</reference>
<keyword evidence="2" id="KW-1185">Reference proteome</keyword>
<proteinExistence type="predicted"/>